<protein>
    <submittedName>
        <fullName evidence="5">Citrate lyase subunit beta/citryl-CoA lyase</fullName>
        <ecNumber evidence="5">4.1.3.34</ecNumber>
    </submittedName>
</protein>
<comment type="caution">
    <text evidence="5">The sequence shown here is derived from an EMBL/GenBank/DDBJ whole genome shotgun (WGS) entry which is preliminary data.</text>
</comment>
<dbReference type="PANTHER" id="PTHR32308">
    <property type="entry name" value="LYASE BETA SUBUNIT, PUTATIVE (AFU_ORTHOLOGUE AFUA_4G13030)-RELATED"/>
    <property type="match status" value="1"/>
</dbReference>
<evidence type="ECO:0000256" key="3">
    <source>
        <dbReference type="ARBA" id="ARBA00022842"/>
    </source>
</evidence>
<keyword evidence="2" id="KW-0479">Metal-binding</keyword>
<sequence>MLRSQLYVPGNNEKMIKKTESINADSFIFDLEDAVPTQEKDKARELLLSLLPSLNIKRSLICVRINSLSTKESIKDLDFVIKSDVDCIVIPKAEIDLSFLHKMTGKKVLPIIETAKGLIKIEDIIRSEGIIGISWGAADLADSLKANLPKIEGSEYIRLKIVSIARTYGIPPIDKVFFDVRDLESFRKECELARSFGFEGKQVIHPNQVTIANEVFSPSKEEIEWAKKVVEEYEKYASAGRGAITIDGKLVDAVHYRIAKRILEPS</sequence>
<evidence type="ECO:0000256" key="2">
    <source>
        <dbReference type="ARBA" id="ARBA00022723"/>
    </source>
</evidence>
<dbReference type="InterPro" id="IPR040442">
    <property type="entry name" value="Pyrv_kinase-like_dom_sf"/>
</dbReference>
<dbReference type="InterPro" id="IPR005000">
    <property type="entry name" value="Aldolase/citrate-lyase_domain"/>
</dbReference>
<proteinExistence type="predicted"/>
<dbReference type="GO" id="GO:0000287">
    <property type="term" value="F:magnesium ion binding"/>
    <property type="evidence" value="ECO:0007669"/>
    <property type="project" value="TreeGrafter"/>
</dbReference>
<dbReference type="Pfam" id="PF03328">
    <property type="entry name" value="HpcH_HpaI"/>
    <property type="match status" value="1"/>
</dbReference>
<name>A0A7J9RS37_SULOH</name>
<feature type="domain" description="HpcH/HpaI aldolase/citrate lyase" evidence="4">
    <location>
        <begin position="3"/>
        <end position="206"/>
    </location>
</feature>
<comment type="cofactor">
    <cofactor evidence="1">
        <name>Mg(2+)</name>
        <dbReference type="ChEBI" id="CHEBI:18420"/>
    </cofactor>
</comment>
<keyword evidence="3" id="KW-0460">Magnesium</keyword>
<dbReference type="EMBL" id="JACHFY010000007">
    <property type="protein sequence ID" value="MBB5253827.1"/>
    <property type="molecule type" value="Genomic_DNA"/>
</dbReference>
<organism evidence="5 6">
    <name type="scientific">Sulfurisphaera ohwakuensis</name>
    <dbReference type="NCBI Taxonomy" id="69656"/>
    <lineage>
        <taxon>Archaea</taxon>
        <taxon>Thermoproteota</taxon>
        <taxon>Thermoprotei</taxon>
        <taxon>Sulfolobales</taxon>
        <taxon>Sulfolobaceae</taxon>
        <taxon>Sulfurisphaera</taxon>
    </lineage>
</organism>
<dbReference type="RefSeq" id="WP_260311132.1">
    <property type="nucleotide sequence ID" value="NZ_JACHFY010000007.1"/>
</dbReference>
<dbReference type="Proteomes" id="UP000582213">
    <property type="component" value="Unassembled WGS sequence"/>
</dbReference>
<evidence type="ECO:0000256" key="1">
    <source>
        <dbReference type="ARBA" id="ARBA00001946"/>
    </source>
</evidence>
<dbReference type="PIRSF" id="PIRSF015582">
    <property type="entry name" value="Cit_lyase_B"/>
    <property type="match status" value="1"/>
</dbReference>
<evidence type="ECO:0000259" key="4">
    <source>
        <dbReference type="Pfam" id="PF03328"/>
    </source>
</evidence>
<dbReference type="InterPro" id="IPR015813">
    <property type="entry name" value="Pyrv/PenolPyrv_kinase-like_dom"/>
</dbReference>
<dbReference type="GO" id="GO:0006107">
    <property type="term" value="P:oxaloacetate metabolic process"/>
    <property type="evidence" value="ECO:0007669"/>
    <property type="project" value="TreeGrafter"/>
</dbReference>
<dbReference type="SUPFAM" id="SSF51621">
    <property type="entry name" value="Phosphoenolpyruvate/pyruvate domain"/>
    <property type="match status" value="1"/>
</dbReference>
<dbReference type="AlphaFoldDB" id="A0A7J9RS37"/>
<evidence type="ECO:0000313" key="5">
    <source>
        <dbReference type="EMBL" id="MBB5253827.1"/>
    </source>
</evidence>
<reference evidence="5 6" key="1">
    <citation type="submission" date="2020-08" db="EMBL/GenBank/DDBJ databases">
        <title>Genomic Encyclopedia of Type Strains, Phase IV (KMG-IV): sequencing the most valuable type-strain genomes for metagenomic binning, comparative biology and taxonomic classification.</title>
        <authorList>
            <person name="Goeker M."/>
        </authorList>
    </citation>
    <scope>NUCLEOTIDE SEQUENCE [LARGE SCALE GENOMIC DNA]</scope>
    <source>
        <strain evidence="5 6">DSM 12421</strain>
    </source>
</reference>
<dbReference type="GO" id="GO:0008816">
    <property type="term" value="F:citryl-CoA lyase activity"/>
    <property type="evidence" value="ECO:0007669"/>
    <property type="project" value="UniProtKB-EC"/>
</dbReference>
<dbReference type="PANTHER" id="PTHR32308:SF0">
    <property type="entry name" value="HPCH_HPAI ALDOLASE_CITRATE LYASE DOMAIN-CONTAINING PROTEIN"/>
    <property type="match status" value="1"/>
</dbReference>
<accession>A0A7J9RS37</accession>
<dbReference type="InterPro" id="IPR011206">
    <property type="entry name" value="Citrate_lyase_beta/mcl1/mcl2"/>
</dbReference>
<keyword evidence="5" id="KW-0456">Lyase</keyword>
<evidence type="ECO:0000313" key="6">
    <source>
        <dbReference type="Proteomes" id="UP000582213"/>
    </source>
</evidence>
<dbReference type="Gene3D" id="3.20.20.60">
    <property type="entry name" value="Phosphoenolpyruvate-binding domains"/>
    <property type="match status" value="1"/>
</dbReference>
<gene>
    <name evidence="5" type="ORF">HNQ62_001598</name>
</gene>
<dbReference type="EC" id="4.1.3.34" evidence="5"/>